<dbReference type="GO" id="GO:0005886">
    <property type="term" value="C:plasma membrane"/>
    <property type="evidence" value="ECO:0007669"/>
    <property type="project" value="TreeGrafter"/>
</dbReference>
<dbReference type="Gene3D" id="1.10.287.770">
    <property type="entry name" value="YojJ-like"/>
    <property type="match status" value="1"/>
</dbReference>
<evidence type="ECO:0000256" key="9">
    <source>
        <dbReference type="ARBA" id="ARBA00023201"/>
    </source>
</evidence>
<dbReference type="GO" id="GO:0015280">
    <property type="term" value="F:ligand-gated sodium channel activity"/>
    <property type="evidence" value="ECO:0007669"/>
    <property type="project" value="TreeGrafter"/>
</dbReference>
<evidence type="ECO:0000256" key="12">
    <source>
        <dbReference type="SAM" id="Phobius"/>
    </source>
</evidence>
<dbReference type="InterPro" id="IPR001873">
    <property type="entry name" value="ENaC"/>
</dbReference>
<dbReference type="PRINTS" id="PR01078">
    <property type="entry name" value="AMINACHANNEL"/>
</dbReference>
<evidence type="ECO:0000313" key="13">
    <source>
        <dbReference type="EMBL" id="CAF1454511.1"/>
    </source>
</evidence>
<organism evidence="13 14">
    <name type="scientific">Adineta steineri</name>
    <dbReference type="NCBI Taxonomy" id="433720"/>
    <lineage>
        <taxon>Eukaryota</taxon>
        <taxon>Metazoa</taxon>
        <taxon>Spiralia</taxon>
        <taxon>Gnathifera</taxon>
        <taxon>Rotifera</taxon>
        <taxon>Eurotatoria</taxon>
        <taxon>Bdelloidea</taxon>
        <taxon>Adinetida</taxon>
        <taxon>Adinetidae</taxon>
        <taxon>Adineta</taxon>
    </lineage>
</organism>
<keyword evidence="5 12" id="KW-1133">Transmembrane helix</keyword>
<dbReference type="AlphaFoldDB" id="A0A815PVG3"/>
<evidence type="ECO:0000256" key="8">
    <source>
        <dbReference type="ARBA" id="ARBA00023136"/>
    </source>
</evidence>
<evidence type="ECO:0000256" key="7">
    <source>
        <dbReference type="ARBA" id="ARBA00023065"/>
    </source>
</evidence>
<dbReference type="Proteomes" id="UP000663845">
    <property type="component" value="Unassembled WGS sequence"/>
</dbReference>
<dbReference type="Pfam" id="PF00858">
    <property type="entry name" value="ASC"/>
    <property type="match status" value="1"/>
</dbReference>
<feature type="non-terminal residue" evidence="13">
    <location>
        <position position="1"/>
    </location>
</feature>
<evidence type="ECO:0000256" key="5">
    <source>
        <dbReference type="ARBA" id="ARBA00022989"/>
    </source>
</evidence>
<keyword evidence="6" id="KW-0915">Sodium</keyword>
<sequence>IDISKKEFRTGKMNKIHETVNPVTNAWSTASEPSASNKKRERAGSVIKEFSLNTTAHGVPSIARSHSIHNRVFWILSSLVFLGAMIYFVTEAIIAYFQYSTQTSVTVIVEWPQAFPAVTICNYSPLRYDRFISPFLNYTNARNITNTTNTTIFTTAQAAYIQEFLLYKLNQNESLNDYFYSLESMMMSCNYNNMPCTTTNFTWFISPLYGLCYTFNALLKSTGQSGIKYNADNGANGLLELSIYVHQNQYVPYLSNGIGMVALVHDNVQMPIIELTAMLLSSGKHHKLGYAKKTSLFLPAPYTPCNDKANLGMQAMFDQYHDADYGYAQFPCYFACIQAYTYKKCGCGNPYRWNNRLVVLPNTDTPINIQLCDFDNSCYGAAGIEIMNTESIWTTFCPDCTLECSYSEFNIQSTSVLAPPAYMRDGIKQFVESSQVPLPEDWNTSYVSEIQSSFVSLEVAYETTRTEVYSQQPTMAPVDVISNVGGQTGLWIGISFLSLMELAEMIYRLIRSQCHRLWTRT</sequence>
<dbReference type="EMBL" id="CAJNOG010001564">
    <property type="protein sequence ID" value="CAF1454511.1"/>
    <property type="molecule type" value="Genomic_DNA"/>
</dbReference>
<evidence type="ECO:0000256" key="11">
    <source>
        <dbReference type="RuleBase" id="RU000679"/>
    </source>
</evidence>
<evidence type="ECO:0000256" key="10">
    <source>
        <dbReference type="ARBA" id="ARBA00023303"/>
    </source>
</evidence>
<dbReference type="Gene3D" id="2.60.470.10">
    <property type="entry name" value="Acid-sensing ion channels like domains"/>
    <property type="match status" value="1"/>
</dbReference>
<name>A0A815PVG3_9BILA</name>
<keyword evidence="8 12" id="KW-0472">Membrane</keyword>
<reference evidence="13" key="1">
    <citation type="submission" date="2021-02" db="EMBL/GenBank/DDBJ databases">
        <authorList>
            <person name="Nowell W R."/>
        </authorList>
    </citation>
    <scope>NUCLEOTIDE SEQUENCE</scope>
</reference>
<evidence type="ECO:0000256" key="2">
    <source>
        <dbReference type="ARBA" id="ARBA00022448"/>
    </source>
</evidence>
<keyword evidence="2 11" id="KW-0813">Transport</keyword>
<comment type="subcellular location">
    <subcellularLocation>
        <location evidence="1">Membrane</location>
        <topology evidence="1">Multi-pass membrane protein</topology>
    </subcellularLocation>
</comment>
<evidence type="ECO:0000256" key="6">
    <source>
        <dbReference type="ARBA" id="ARBA00023053"/>
    </source>
</evidence>
<gene>
    <name evidence="13" type="ORF">JYZ213_LOCUS40884</name>
</gene>
<evidence type="ECO:0000256" key="3">
    <source>
        <dbReference type="ARBA" id="ARBA00022461"/>
    </source>
</evidence>
<comment type="similarity">
    <text evidence="11">Belongs to the amiloride-sensitive sodium channel (TC 1.A.6) family.</text>
</comment>
<keyword evidence="3 11" id="KW-0894">Sodium channel</keyword>
<comment type="caution">
    <text evidence="13">The sequence shown here is derived from an EMBL/GenBank/DDBJ whole genome shotgun (WGS) entry which is preliminary data.</text>
</comment>
<accession>A0A815PVG3</accession>
<feature type="transmembrane region" description="Helical" evidence="12">
    <location>
        <begin position="72"/>
        <end position="97"/>
    </location>
</feature>
<keyword evidence="4 11" id="KW-0812">Transmembrane</keyword>
<protein>
    <submittedName>
        <fullName evidence="13">Uncharacterized protein</fullName>
    </submittedName>
</protein>
<evidence type="ECO:0000313" key="14">
    <source>
        <dbReference type="Proteomes" id="UP000663845"/>
    </source>
</evidence>
<proteinExistence type="inferred from homology"/>
<evidence type="ECO:0000256" key="1">
    <source>
        <dbReference type="ARBA" id="ARBA00004141"/>
    </source>
</evidence>
<keyword evidence="9 11" id="KW-0739">Sodium transport</keyword>
<keyword evidence="7 11" id="KW-0406">Ion transport</keyword>
<dbReference type="PANTHER" id="PTHR11690">
    <property type="entry name" value="AMILORIDE-SENSITIVE SODIUM CHANNEL-RELATED"/>
    <property type="match status" value="1"/>
</dbReference>
<keyword evidence="10 11" id="KW-0407">Ion channel</keyword>
<evidence type="ECO:0000256" key="4">
    <source>
        <dbReference type="ARBA" id="ARBA00022692"/>
    </source>
</evidence>